<evidence type="ECO:0000313" key="3">
    <source>
        <dbReference type="Proteomes" id="UP000314294"/>
    </source>
</evidence>
<evidence type="ECO:0000256" key="1">
    <source>
        <dbReference type="SAM" id="MobiDB-lite"/>
    </source>
</evidence>
<dbReference type="AlphaFoldDB" id="A0A4Z2GI57"/>
<proteinExistence type="predicted"/>
<keyword evidence="3" id="KW-1185">Reference proteome</keyword>
<reference evidence="2 3" key="1">
    <citation type="submission" date="2019-03" db="EMBL/GenBank/DDBJ databases">
        <title>First draft genome of Liparis tanakae, snailfish: a comprehensive survey of snailfish specific genes.</title>
        <authorList>
            <person name="Kim W."/>
            <person name="Song I."/>
            <person name="Jeong J.-H."/>
            <person name="Kim D."/>
            <person name="Kim S."/>
            <person name="Ryu S."/>
            <person name="Song J.Y."/>
            <person name="Lee S.K."/>
        </authorList>
    </citation>
    <scope>NUCLEOTIDE SEQUENCE [LARGE SCALE GENOMIC DNA]</scope>
    <source>
        <tissue evidence="2">Muscle</tissue>
    </source>
</reference>
<comment type="caution">
    <text evidence="2">The sequence shown here is derived from an EMBL/GenBank/DDBJ whole genome shotgun (WGS) entry which is preliminary data.</text>
</comment>
<evidence type="ECO:0000313" key="2">
    <source>
        <dbReference type="EMBL" id="TNN52362.1"/>
    </source>
</evidence>
<organism evidence="2 3">
    <name type="scientific">Liparis tanakae</name>
    <name type="common">Tanaka's snailfish</name>
    <dbReference type="NCBI Taxonomy" id="230148"/>
    <lineage>
        <taxon>Eukaryota</taxon>
        <taxon>Metazoa</taxon>
        <taxon>Chordata</taxon>
        <taxon>Craniata</taxon>
        <taxon>Vertebrata</taxon>
        <taxon>Euteleostomi</taxon>
        <taxon>Actinopterygii</taxon>
        <taxon>Neopterygii</taxon>
        <taxon>Teleostei</taxon>
        <taxon>Neoteleostei</taxon>
        <taxon>Acanthomorphata</taxon>
        <taxon>Eupercaria</taxon>
        <taxon>Perciformes</taxon>
        <taxon>Cottioidei</taxon>
        <taxon>Cottales</taxon>
        <taxon>Liparidae</taxon>
        <taxon>Liparis</taxon>
    </lineage>
</organism>
<dbReference type="EMBL" id="SRLO01000550">
    <property type="protein sequence ID" value="TNN52362.1"/>
    <property type="molecule type" value="Genomic_DNA"/>
</dbReference>
<gene>
    <name evidence="2" type="ORF">EYF80_037445</name>
</gene>
<accession>A0A4Z2GI57</accession>
<sequence>MTVLQSLIHGRRAVAPEEDAVVQAGAGAVGRRRSVSVHQRGFQFLGGRVGGSSQSEVVGERRSQRRDRASRRRLLLLLGSREELKGHQRREKGNYKALQRLFPEGVSGCTCFISSSGVSRRKLLFRPRSPGRS</sequence>
<feature type="region of interest" description="Disordered" evidence="1">
    <location>
        <begin position="47"/>
        <end position="68"/>
    </location>
</feature>
<protein>
    <submittedName>
        <fullName evidence="2">Uncharacterized protein</fullName>
    </submittedName>
</protein>
<name>A0A4Z2GI57_9TELE</name>
<dbReference type="Proteomes" id="UP000314294">
    <property type="component" value="Unassembled WGS sequence"/>
</dbReference>